<evidence type="ECO:0000259" key="7">
    <source>
        <dbReference type="Pfam" id="PF01895"/>
    </source>
</evidence>
<reference evidence="8 9" key="1">
    <citation type="journal article" date="2009" name="Proc. Natl. Acad. Sci. U.S.A.">
        <title>Characterizing a model human gut microbiota composed of members of its two dominant bacterial phyla.</title>
        <authorList>
            <person name="Mahowald M.A."/>
            <person name="Rey F.E."/>
            <person name="Seedorf H."/>
            <person name="Turnbaugh P.J."/>
            <person name="Fulton R.S."/>
            <person name="Wollam A."/>
            <person name="Shah N."/>
            <person name="Wang C."/>
            <person name="Magrini V."/>
            <person name="Wilson R.K."/>
            <person name="Cantarel B.L."/>
            <person name="Coutinho P.M."/>
            <person name="Henrissat B."/>
            <person name="Crock L.W."/>
            <person name="Russell A."/>
            <person name="Verberkmoes N.C."/>
            <person name="Hettich R.L."/>
            <person name="Gordon J.I."/>
        </authorList>
    </citation>
    <scope>NUCLEOTIDE SEQUENCE [LARGE SCALE GENOMIC DNA]</scope>
    <source>
        <strain evidence="9">ATCC 27750 / DSM 3376 / VPI C15-48 / C15-B4</strain>
    </source>
</reference>
<keyword evidence="4 6" id="KW-1133">Transmembrane helix</keyword>
<keyword evidence="9" id="KW-1185">Reference proteome</keyword>
<dbReference type="eggNOG" id="COG1283">
    <property type="taxonomic scope" value="Bacteria"/>
</dbReference>
<feature type="transmembrane region" description="Helical" evidence="6">
    <location>
        <begin position="213"/>
        <end position="238"/>
    </location>
</feature>
<protein>
    <submittedName>
        <fullName evidence="8">Phosphate:Na+ symporter, PNaS family</fullName>
    </submittedName>
</protein>
<evidence type="ECO:0000313" key="8">
    <source>
        <dbReference type="EMBL" id="ACR72190.1"/>
    </source>
</evidence>
<evidence type="ECO:0000256" key="6">
    <source>
        <dbReference type="SAM" id="Phobius"/>
    </source>
</evidence>
<feature type="transmembrane region" description="Helical" evidence="6">
    <location>
        <begin position="20"/>
        <end position="45"/>
    </location>
</feature>
<dbReference type="AlphaFoldDB" id="C4Z0S7"/>
<evidence type="ECO:0000256" key="2">
    <source>
        <dbReference type="ARBA" id="ARBA00022475"/>
    </source>
</evidence>
<feature type="transmembrane region" description="Helical" evidence="6">
    <location>
        <begin position="279"/>
        <end position="298"/>
    </location>
</feature>
<evidence type="ECO:0000256" key="1">
    <source>
        <dbReference type="ARBA" id="ARBA00004651"/>
    </source>
</evidence>
<feature type="transmembrane region" description="Helical" evidence="6">
    <location>
        <begin position="318"/>
        <end position="340"/>
    </location>
</feature>
<dbReference type="NCBIfam" id="NF037997">
    <property type="entry name" value="Na_Pi_symport"/>
    <property type="match status" value="1"/>
</dbReference>
<dbReference type="InterPro" id="IPR003841">
    <property type="entry name" value="Na/Pi_transpt"/>
</dbReference>
<dbReference type="GO" id="GO:0005436">
    <property type="term" value="F:sodium:phosphate symporter activity"/>
    <property type="evidence" value="ECO:0007669"/>
    <property type="project" value="InterPro"/>
</dbReference>
<evidence type="ECO:0000256" key="3">
    <source>
        <dbReference type="ARBA" id="ARBA00022692"/>
    </source>
</evidence>
<dbReference type="GO" id="GO:0044341">
    <property type="term" value="P:sodium-dependent phosphate transport"/>
    <property type="evidence" value="ECO:0007669"/>
    <property type="project" value="InterPro"/>
</dbReference>
<feature type="transmembrane region" description="Helical" evidence="6">
    <location>
        <begin position="76"/>
        <end position="104"/>
    </location>
</feature>
<dbReference type="Pfam" id="PF02690">
    <property type="entry name" value="Na_Pi_cotrans"/>
    <property type="match status" value="2"/>
</dbReference>
<evidence type="ECO:0000313" key="9">
    <source>
        <dbReference type="Proteomes" id="UP000001476"/>
    </source>
</evidence>
<proteinExistence type="predicted"/>
<keyword evidence="5 6" id="KW-0472">Membrane</keyword>
<dbReference type="KEGG" id="eel:EUBELI_01191"/>
<dbReference type="STRING" id="515620.EUBELI_01191"/>
<dbReference type="HOGENOM" id="CLU_025623_0_1_9"/>
<gene>
    <name evidence="8" type="ordered locus">EUBELI_01191</name>
</gene>
<dbReference type="Proteomes" id="UP000001476">
    <property type="component" value="Chromosome"/>
</dbReference>
<feature type="transmembrane region" description="Helical" evidence="6">
    <location>
        <begin position="174"/>
        <end position="193"/>
    </location>
</feature>
<dbReference type="Gene3D" id="1.20.58.220">
    <property type="entry name" value="Phosphate transport system protein phou homolog 2, domain 2"/>
    <property type="match status" value="1"/>
</dbReference>
<dbReference type="EMBL" id="CP001104">
    <property type="protein sequence ID" value="ACR72190.1"/>
    <property type="molecule type" value="Genomic_DNA"/>
</dbReference>
<keyword evidence="2" id="KW-1003">Cell membrane</keyword>
<feature type="domain" description="PhoU" evidence="7">
    <location>
        <begin position="385"/>
        <end position="470"/>
    </location>
</feature>
<name>C4Z0S7_LACE2</name>
<keyword evidence="3 6" id="KW-0812">Transmembrane</keyword>
<evidence type="ECO:0000256" key="4">
    <source>
        <dbReference type="ARBA" id="ARBA00022989"/>
    </source>
</evidence>
<evidence type="ECO:0000256" key="5">
    <source>
        <dbReference type="ARBA" id="ARBA00023136"/>
    </source>
</evidence>
<feature type="domain" description="PhoU" evidence="7">
    <location>
        <begin position="490"/>
        <end position="571"/>
    </location>
</feature>
<dbReference type="SUPFAM" id="SSF109755">
    <property type="entry name" value="PhoU-like"/>
    <property type="match status" value="1"/>
</dbReference>
<dbReference type="InterPro" id="IPR026022">
    <property type="entry name" value="PhoU_dom"/>
</dbReference>
<dbReference type="InterPro" id="IPR038078">
    <property type="entry name" value="PhoU-like_sf"/>
</dbReference>
<organism evidence="8 9">
    <name type="scientific">Lachnospira eligens (strain ATCC 27750 / DSM 3376 / VPI C15-48 / C15-B4)</name>
    <name type="common">Eubacterium eligens</name>
    <dbReference type="NCBI Taxonomy" id="515620"/>
    <lineage>
        <taxon>Bacteria</taxon>
        <taxon>Bacillati</taxon>
        <taxon>Bacillota</taxon>
        <taxon>Clostridia</taxon>
        <taxon>Lachnospirales</taxon>
        <taxon>Lachnospiraceae</taxon>
        <taxon>Lachnospira</taxon>
    </lineage>
</organism>
<dbReference type="PANTHER" id="PTHR10010:SF46">
    <property type="entry name" value="SODIUM-DEPENDENT PHOSPHATE TRANSPORT PROTEIN 2B"/>
    <property type="match status" value="1"/>
</dbReference>
<feature type="transmembrane region" description="Helical" evidence="6">
    <location>
        <begin position="244"/>
        <end position="267"/>
    </location>
</feature>
<dbReference type="PANTHER" id="PTHR10010">
    <property type="entry name" value="SOLUTE CARRIER FAMILY 34 SODIUM PHOSPHATE , MEMBER 2-RELATED"/>
    <property type="match status" value="1"/>
</dbReference>
<feature type="transmembrane region" description="Helical" evidence="6">
    <location>
        <begin position="142"/>
        <end position="162"/>
    </location>
</feature>
<accession>C4Z0S7</accession>
<sequence>MRIDVEVPTTLSDLDFYAQIGAFVSFELIHIVIILLGGIALFLFGMQLMGDGLKKVAGGKLEVILYRLSNTPLKGVLLGTGVTAIIQSSSATSVMVVGFVNAGMIKMKQAIGIIMGAIIGTSVTGWVLCLSDISGGAGWVDLLSTEVLAAVIGVIGIMFRMVCKNPTKKHIGDIMIGFCILMVGMQNMSAAVAPLRSEPAFIDMLTKFSNPFIGILIGLLVTAVLQSASATVGILQALSVTGAISFSVALPIIMGIAVGAAMPVIISSFGATTDGKRTAFVYLLVDALGALIWAVVFYSVNHFVHFSFMDRTMTTVSIAFVNSLFRVATVAVLFPFIRFLEKMVCAIFKEVVDEEDKDIVEISVLDDRFIAHPTVAIEQAKSVLCSMAHMAQKNLIRSMELLDTFSQEKYDKIQRREDKVDRYEDKLGTYLVKITQQELTSGQNKEVSKLLHTISDFERISDHAVNISQAAAELFNEKLRFSDCAVEDVELMSLIMKEIVGNVIDAFEQNKVEYAYKTEPLEELVDIYCDEMKMNHVKRVQKGECTLHQGFIFNDLLTDFERIADHCSNVAVAIIELELNVFDTHEYLINLKKDNGTNFDKYFEEYKEMFPLSQY</sequence>
<comment type="subcellular location">
    <subcellularLocation>
        <location evidence="1">Cell membrane</location>
        <topology evidence="1">Multi-pass membrane protein</topology>
    </subcellularLocation>
</comment>
<dbReference type="Pfam" id="PF01895">
    <property type="entry name" value="PhoU"/>
    <property type="match status" value="2"/>
</dbReference>
<dbReference type="GO" id="GO:0005886">
    <property type="term" value="C:plasma membrane"/>
    <property type="evidence" value="ECO:0007669"/>
    <property type="project" value="UniProtKB-SubCell"/>
</dbReference>
<feature type="transmembrane region" description="Helical" evidence="6">
    <location>
        <begin position="110"/>
        <end position="130"/>
    </location>
</feature>